<sequence length="208" mass="23253">MKTMTVSRSNYRYKFGLLISGIVLSLLLLINAPKKAEASKSPSAFVQTVIYSNKIAVFSKSYCPYCRRAKRIFNELQEQPYVVELDHRDDGSQIQDVLLDLVGRRTVPQIFVNGKHIGGASDLEAAVRNGELQELLDMASTGFQLLLLYWIHHQQSISLLALQLFLSTSTITEIAASDKSKLNLSFMLIFRGEQHCKGISVKKTAVVS</sequence>
<dbReference type="InterPro" id="IPR011899">
    <property type="entry name" value="Glutaredoxin_euk/vir"/>
</dbReference>
<evidence type="ECO:0000256" key="6">
    <source>
        <dbReference type="ARBA" id="ARBA00023284"/>
    </source>
</evidence>
<organism evidence="8 9">
    <name type="scientific">Lactuca saligna</name>
    <name type="common">Willowleaf lettuce</name>
    <dbReference type="NCBI Taxonomy" id="75948"/>
    <lineage>
        <taxon>Eukaryota</taxon>
        <taxon>Viridiplantae</taxon>
        <taxon>Streptophyta</taxon>
        <taxon>Embryophyta</taxon>
        <taxon>Tracheophyta</taxon>
        <taxon>Spermatophyta</taxon>
        <taxon>Magnoliopsida</taxon>
        <taxon>eudicotyledons</taxon>
        <taxon>Gunneridae</taxon>
        <taxon>Pentapetalae</taxon>
        <taxon>asterids</taxon>
        <taxon>campanulids</taxon>
        <taxon>Asterales</taxon>
        <taxon>Asteraceae</taxon>
        <taxon>Cichorioideae</taxon>
        <taxon>Cichorieae</taxon>
        <taxon>Lactucinae</taxon>
        <taxon>Lactuca</taxon>
    </lineage>
</organism>
<evidence type="ECO:0000256" key="2">
    <source>
        <dbReference type="ARBA" id="ARBA00007190"/>
    </source>
</evidence>
<comment type="similarity">
    <text evidence="2">Belongs to the glutaredoxin family. CPYC subfamily.</text>
</comment>
<dbReference type="PANTHER" id="PTHR45694:SF4">
    <property type="entry name" value="GLUTAREDOXIN-C3"/>
    <property type="match status" value="1"/>
</dbReference>
<dbReference type="AlphaFoldDB" id="A0AA35YEQ2"/>
<evidence type="ECO:0000259" key="7">
    <source>
        <dbReference type="Pfam" id="PF00462"/>
    </source>
</evidence>
<dbReference type="PROSITE" id="PS00195">
    <property type="entry name" value="GLUTAREDOXIN_1"/>
    <property type="match status" value="1"/>
</dbReference>
<dbReference type="Gene3D" id="3.40.30.10">
    <property type="entry name" value="Glutaredoxin"/>
    <property type="match status" value="1"/>
</dbReference>
<keyword evidence="5" id="KW-1015">Disulfide bond</keyword>
<dbReference type="SUPFAM" id="SSF52833">
    <property type="entry name" value="Thioredoxin-like"/>
    <property type="match status" value="1"/>
</dbReference>
<dbReference type="NCBIfam" id="TIGR02180">
    <property type="entry name" value="GRX_euk"/>
    <property type="match status" value="1"/>
</dbReference>
<dbReference type="InterPro" id="IPR011767">
    <property type="entry name" value="GLR_AS"/>
</dbReference>
<dbReference type="InterPro" id="IPR014025">
    <property type="entry name" value="Glutaredoxin_subgr"/>
</dbReference>
<keyword evidence="6" id="KW-0676">Redox-active center</keyword>
<dbReference type="Proteomes" id="UP001177003">
    <property type="component" value="Chromosome 2"/>
</dbReference>
<comment type="function">
    <text evidence="1">Has a glutathione-disulfide oxidoreductase activity in the presence of NADPH and glutathione reductase. Reduces low molecular weight disulfides and proteins.</text>
</comment>
<name>A0AA35YEQ2_LACSI</name>
<accession>A0AA35YEQ2</accession>
<reference evidence="8" key="1">
    <citation type="submission" date="2023-04" db="EMBL/GenBank/DDBJ databases">
        <authorList>
            <person name="Vijverberg K."/>
            <person name="Xiong W."/>
            <person name="Schranz E."/>
        </authorList>
    </citation>
    <scope>NUCLEOTIDE SEQUENCE</scope>
</reference>
<dbReference type="Pfam" id="PF00462">
    <property type="entry name" value="Glutaredoxin"/>
    <property type="match status" value="1"/>
</dbReference>
<keyword evidence="9" id="KW-1185">Reference proteome</keyword>
<dbReference type="PRINTS" id="PR00160">
    <property type="entry name" value="GLUTAREDOXIN"/>
</dbReference>
<proteinExistence type="inferred from homology"/>
<evidence type="ECO:0000313" key="9">
    <source>
        <dbReference type="Proteomes" id="UP001177003"/>
    </source>
</evidence>
<dbReference type="GO" id="GO:0015038">
    <property type="term" value="F:glutathione disulfide oxidoreductase activity"/>
    <property type="evidence" value="ECO:0007669"/>
    <property type="project" value="TreeGrafter"/>
</dbReference>
<evidence type="ECO:0000256" key="5">
    <source>
        <dbReference type="ARBA" id="ARBA00023157"/>
    </source>
</evidence>
<keyword evidence="4" id="KW-0249">Electron transport</keyword>
<evidence type="ECO:0000256" key="4">
    <source>
        <dbReference type="ARBA" id="ARBA00022982"/>
    </source>
</evidence>
<dbReference type="PANTHER" id="PTHR45694">
    <property type="entry name" value="GLUTAREDOXIN 2"/>
    <property type="match status" value="1"/>
</dbReference>
<protein>
    <recommendedName>
        <fullName evidence="7">Glutaredoxin domain-containing protein</fullName>
    </recommendedName>
</protein>
<evidence type="ECO:0000313" key="8">
    <source>
        <dbReference type="EMBL" id="CAI9272311.1"/>
    </source>
</evidence>
<evidence type="ECO:0000256" key="1">
    <source>
        <dbReference type="ARBA" id="ARBA00002549"/>
    </source>
</evidence>
<feature type="domain" description="Glutaredoxin" evidence="7">
    <location>
        <begin position="55"/>
        <end position="117"/>
    </location>
</feature>
<dbReference type="GO" id="GO:0005737">
    <property type="term" value="C:cytoplasm"/>
    <property type="evidence" value="ECO:0007669"/>
    <property type="project" value="TreeGrafter"/>
</dbReference>
<dbReference type="InterPro" id="IPR002109">
    <property type="entry name" value="Glutaredoxin"/>
</dbReference>
<dbReference type="CDD" id="cd03419">
    <property type="entry name" value="GRX_GRXh_1_2_like"/>
    <property type="match status" value="1"/>
</dbReference>
<keyword evidence="3" id="KW-0813">Transport</keyword>
<dbReference type="PROSITE" id="PS51354">
    <property type="entry name" value="GLUTAREDOXIN_2"/>
    <property type="match status" value="1"/>
</dbReference>
<dbReference type="GO" id="GO:0034599">
    <property type="term" value="P:cellular response to oxidative stress"/>
    <property type="evidence" value="ECO:0007669"/>
    <property type="project" value="TreeGrafter"/>
</dbReference>
<evidence type="ECO:0000256" key="3">
    <source>
        <dbReference type="ARBA" id="ARBA00022448"/>
    </source>
</evidence>
<dbReference type="FunFam" id="3.40.30.10:FF:000026">
    <property type="entry name" value="Glutaredoxin 2"/>
    <property type="match status" value="1"/>
</dbReference>
<dbReference type="InterPro" id="IPR036249">
    <property type="entry name" value="Thioredoxin-like_sf"/>
</dbReference>
<dbReference type="EMBL" id="OX465078">
    <property type="protein sequence ID" value="CAI9272311.1"/>
    <property type="molecule type" value="Genomic_DNA"/>
</dbReference>
<gene>
    <name evidence="8" type="ORF">LSALG_LOCUS12541</name>
</gene>